<reference evidence="4" key="1">
    <citation type="journal article" date="2019" name="Int. J. Syst. Evol. Microbiol.">
        <title>The Global Catalogue of Microorganisms (GCM) 10K type strain sequencing project: providing services to taxonomists for standard genome sequencing and annotation.</title>
        <authorList>
            <consortium name="The Broad Institute Genomics Platform"/>
            <consortium name="The Broad Institute Genome Sequencing Center for Infectious Disease"/>
            <person name="Wu L."/>
            <person name="Ma J."/>
        </authorList>
    </citation>
    <scope>NUCLEOTIDE SEQUENCE [LARGE SCALE GENOMIC DNA]</scope>
    <source>
        <strain evidence="4">CGMCC 4.7349</strain>
    </source>
</reference>
<evidence type="ECO:0000256" key="1">
    <source>
        <dbReference type="SAM" id="MobiDB-lite"/>
    </source>
</evidence>
<protein>
    <submittedName>
        <fullName evidence="3">Uncharacterized protein</fullName>
    </submittedName>
</protein>
<gene>
    <name evidence="3" type="ORF">GCM10012286_61730</name>
</gene>
<keyword evidence="2" id="KW-0732">Signal</keyword>
<feature type="chain" id="PRO_5045121909" evidence="2">
    <location>
        <begin position="39"/>
        <end position="90"/>
    </location>
</feature>
<dbReference type="Gene3D" id="3.20.20.80">
    <property type="entry name" value="Glycosidases"/>
    <property type="match status" value="1"/>
</dbReference>
<evidence type="ECO:0000256" key="2">
    <source>
        <dbReference type="SAM" id="SignalP"/>
    </source>
</evidence>
<keyword evidence="4" id="KW-1185">Reference proteome</keyword>
<organism evidence="3 4">
    <name type="scientific">Streptomyces lasiicapitis</name>
    <dbReference type="NCBI Taxonomy" id="1923961"/>
    <lineage>
        <taxon>Bacteria</taxon>
        <taxon>Bacillati</taxon>
        <taxon>Actinomycetota</taxon>
        <taxon>Actinomycetes</taxon>
        <taxon>Kitasatosporales</taxon>
        <taxon>Streptomycetaceae</taxon>
        <taxon>Streptomyces</taxon>
    </lineage>
</organism>
<feature type="region of interest" description="Disordered" evidence="1">
    <location>
        <begin position="71"/>
        <end position="90"/>
    </location>
</feature>
<evidence type="ECO:0000313" key="4">
    <source>
        <dbReference type="Proteomes" id="UP000656881"/>
    </source>
</evidence>
<sequence>MTDIRQPAHRRGRGPGRLAGLLMALLVVLGLSGSTALAAPDGTAQQAQSTVRVPARAMDAVAAMQPSWNLGNTLDAIPDETSWGNPKATR</sequence>
<accession>A0ABQ2MKU2</accession>
<dbReference type="Proteomes" id="UP000656881">
    <property type="component" value="Unassembled WGS sequence"/>
</dbReference>
<comment type="caution">
    <text evidence="3">The sequence shown here is derived from an EMBL/GenBank/DDBJ whole genome shotgun (WGS) entry which is preliminary data.</text>
</comment>
<name>A0ABQ2MKU2_9ACTN</name>
<feature type="signal peptide" evidence="2">
    <location>
        <begin position="1"/>
        <end position="38"/>
    </location>
</feature>
<dbReference type="EMBL" id="BMNG01000015">
    <property type="protein sequence ID" value="GGO53707.1"/>
    <property type="molecule type" value="Genomic_DNA"/>
</dbReference>
<evidence type="ECO:0000313" key="3">
    <source>
        <dbReference type="EMBL" id="GGO53707.1"/>
    </source>
</evidence>
<proteinExistence type="predicted"/>